<sequence length="103" mass="11870">MILSGCLLLCWPMAPGKYMDHRYWDLLKQQPWLSGCCLMISLVRYNVSAMLAFTVFRYFCKIQMTDQIVCGSRPCPALVRRTEEGWNHTNKAHAKASSDIRVP</sequence>
<reference evidence="1" key="1">
    <citation type="submission" date="2022-08" db="EMBL/GenBank/DDBJ databases">
        <authorList>
            <person name="Gutierrez-Valencia J."/>
        </authorList>
    </citation>
    <scope>NUCLEOTIDE SEQUENCE</scope>
</reference>
<dbReference type="AlphaFoldDB" id="A0AAV0S8D5"/>
<organism evidence="1 2">
    <name type="scientific">Linum tenue</name>
    <dbReference type="NCBI Taxonomy" id="586396"/>
    <lineage>
        <taxon>Eukaryota</taxon>
        <taxon>Viridiplantae</taxon>
        <taxon>Streptophyta</taxon>
        <taxon>Embryophyta</taxon>
        <taxon>Tracheophyta</taxon>
        <taxon>Spermatophyta</taxon>
        <taxon>Magnoliopsida</taxon>
        <taxon>eudicotyledons</taxon>
        <taxon>Gunneridae</taxon>
        <taxon>Pentapetalae</taxon>
        <taxon>rosids</taxon>
        <taxon>fabids</taxon>
        <taxon>Malpighiales</taxon>
        <taxon>Linaceae</taxon>
        <taxon>Linum</taxon>
    </lineage>
</organism>
<protein>
    <recommendedName>
        <fullName evidence="3">Secreted protein</fullName>
    </recommendedName>
</protein>
<gene>
    <name evidence="1" type="ORF">LITE_LOCUS51885</name>
</gene>
<proteinExistence type="predicted"/>
<dbReference type="Proteomes" id="UP001154282">
    <property type="component" value="Unassembled WGS sequence"/>
</dbReference>
<comment type="caution">
    <text evidence="1">The sequence shown here is derived from an EMBL/GenBank/DDBJ whole genome shotgun (WGS) entry which is preliminary data.</text>
</comment>
<evidence type="ECO:0008006" key="3">
    <source>
        <dbReference type="Google" id="ProtNLM"/>
    </source>
</evidence>
<accession>A0AAV0S8D5</accession>
<evidence type="ECO:0000313" key="2">
    <source>
        <dbReference type="Proteomes" id="UP001154282"/>
    </source>
</evidence>
<keyword evidence="2" id="KW-1185">Reference proteome</keyword>
<dbReference type="EMBL" id="CAMGYJ010000011">
    <property type="protein sequence ID" value="CAI0629130.1"/>
    <property type="molecule type" value="Genomic_DNA"/>
</dbReference>
<evidence type="ECO:0000313" key="1">
    <source>
        <dbReference type="EMBL" id="CAI0629130.1"/>
    </source>
</evidence>
<name>A0AAV0S8D5_9ROSI</name>